<feature type="domain" description="EamA" evidence="7">
    <location>
        <begin position="148"/>
        <end position="275"/>
    </location>
</feature>
<dbReference type="InterPro" id="IPR000620">
    <property type="entry name" value="EamA_dom"/>
</dbReference>
<dbReference type="PANTHER" id="PTHR22911">
    <property type="entry name" value="ACYL-MALONYL CONDENSING ENZYME-RELATED"/>
    <property type="match status" value="1"/>
</dbReference>
<evidence type="ECO:0000313" key="9">
    <source>
        <dbReference type="Proteomes" id="UP001597135"/>
    </source>
</evidence>
<evidence type="ECO:0000256" key="3">
    <source>
        <dbReference type="ARBA" id="ARBA00022692"/>
    </source>
</evidence>
<feature type="transmembrane region" description="Helical" evidence="6">
    <location>
        <begin position="263"/>
        <end position="281"/>
    </location>
</feature>
<keyword evidence="3 6" id="KW-0812">Transmembrane</keyword>
<feature type="transmembrane region" description="Helical" evidence="6">
    <location>
        <begin position="238"/>
        <end position="257"/>
    </location>
</feature>
<feature type="domain" description="EamA" evidence="7">
    <location>
        <begin position="6"/>
        <end position="138"/>
    </location>
</feature>
<keyword evidence="4 6" id="KW-1133">Transmembrane helix</keyword>
<feature type="transmembrane region" description="Helical" evidence="6">
    <location>
        <begin position="64"/>
        <end position="86"/>
    </location>
</feature>
<feature type="transmembrane region" description="Helical" evidence="6">
    <location>
        <begin position="145"/>
        <end position="164"/>
    </location>
</feature>
<keyword evidence="9" id="KW-1185">Reference proteome</keyword>
<keyword evidence="5 6" id="KW-0472">Membrane</keyword>
<reference evidence="9" key="1">
    <citation type="journal article" date="2019" name="Int. J. Syst. Evol. Microbiol.">
        <title>The Global Catalogue of Microorganisms (GCM) 10K type strain sequencing project: providing services to taxonomists for standard genome sequencing and annotation.</title>
        <authorList>
            <consortium name="The Broad Institute Genomics Platform"/>
            <consortium name="The Broad Institute Genome Sequencing Center for Infectious Disease"/>
            <person name="Wu L."/>
            <person name="Ma J."/>
        </authorList>
    </citation>
    <scope>NUCLEOTIDE SEQUENCE [LARGE SCALE GENOMIC DNA]</scope>
    <source>
        <strain evidence="9">CCUG 62953</strain>
    </source>
</reference>
<evidence type="ECO:0000313" key="8">
    <source>
        <dbReference type="EMBL" id="MFD1342749.1"/>
    </source>
</evidence>
<protein>
    <submittedName>
        <fullName evidence="8">DMT family transporter</fullName>
    </submittedName>
</protein>
<feature type="transmembrane region" description="Helical" evidence="6">
    <location>
        <begin position="123"/>
        <end position="139"/>
    </location>
</feature>
<evidence type="ECO:0000256" key="5">
    <source>
        <dbReference type="ARBA" id="ARBA00023136"/>
    </source>
</evidence>
<proteinExistence type="inferred from homology"/>
<dbReference type="Gene3D" id="1.10.3730.20">
    <property type="match status" value="1"/>
</dbReference>
<organism evidence="8 9">
    <name type="scientific">Litorisediminicola beolgyonensis</name>
    <dbReference type="NCBI Taxonomy" id="1173614"/>
    <lineage>
        <taxon>Bacteria</taxon>
        <taxon>Pseudomonadati</taxon>
        <taxon>Pseudomonadota</taxon>
        <taxon>Alphaproteobacteria</taxon>
        <taxon>Rhodobacterales</taxon>
        <taxon>Paracoccaceae</taxon>
        <taxon>Litorisediminicola</taxon>
    </lineage>
</organism>
<name>A0ABW3ZI00_9RHOB</name>
<accession>A0ABW3ZI00</accession>
<evidence type="ECO:0000259" key="7">
    <source>
        <dbReference type="Pfam" id="PF00892"/>
    </source>
</evidence>
<dbReference type="Pfam" id="PF00892">
    <property type="entry name" value="EamA"/>
    <property type="match status" value="2"/>
</dbReference>
<comment type="subcellular location">
    <subcellularLocation>
        <location evidence="1">Membrane</location>
        <topology evidence="1">Multi-pass membrane protein</topology>
    </subcellularLocation>
</comment>
<feature type="transmembrane region" description="Helical" evidence="6">
    <location>
        <begin position="98"/>
        <end position="116"/>
    </location>
</feature>
<dbReference type="Proteomes" id="UP001597135">
    <property type="component" value="Unassembled WGS sequence"/>
</dbReference>
<feature type="transmembrane region" description="Helical" evidence="6">
    <location>
        <begin position="176"/>
        <end position="195"/>
    </location>
</feature>
<feature type="transmembrane region" description="Helical" evidence="6">
    <location>
        <begin position="31"/>
        <end position="52"/>
    </location>
</feature>
<evidence type="ECO:0000256" key="6">
    <source>
        <dbReference type="SAM" id="Phobius"/>
    </source>
</evidence>
<comment type="caution">
    <text evidence="8">The sequence shown here is derived from an EMBL/GenBank/DDBJ whole genome shotgun (WGS) entry which is preliminary data.</text>
</comment>
<feature type="transmembrane region" description="Helical" evidence="6">
    <location>
        <begin position="207"/>
        <end position="226"/>
    </location>
</feature>
<dbReference type="EMBL" id="JBHTMU010000015">
    <property type="protein sequence ID" value="MFD1342749.1"/>
    <property type="molecule type" value="Genomic_DNA"/>
</dbReference>
<sequence>MSANLRGALFMVLAMIGFAIEDALFKSATGAGLSPGLGTLIFGLLGFTAFFVQARRKGPVWSPAFLRGWLLIRTGFEILGRVFFALSLAYTPLATTSAILQATPLVVTLGAALALGEQVGPRRWAAMAVGFCGVLLILRPGPDSLGIAALLPILGMIGFAGRDLATRASPPEISSAQLGVLGFGVVSVAGLLILVSEGALPAAPAPLQLMKIGGVALAGVLAYTALTRAMRSGEVSVVAPFRYSRLLVALVFAYAFFGERPDSLMLVGATLIVVSGVYTLWRSGRA</sequence>
<evidence type="ECO:0000256" key="1">
    <source>
        <dbReference type="ARBA" id="ARBA00004141"/>
    </source>
</evidence>
<dbReference type="InterPro" id="IPR037185">
    <property type="entry name" value="EmrE-like"/>
</dbReference>
<dbReference type="PANTHER" id="PTHR22911:SF6">
    <property type="entry name" value="SOLUTE CARRIER FAMILY 35 MEMBER G1"/>
    <property type="match status" value="1"/>
</dbReference>
<evidence type="ECO:0000256" key="4">
    <source>
        <dbReference type="ARBA" id="ARBA00022989"/>
    </source>
</evidence>
<dbReference type="SUPFAM" id="SSF103481">
    <property type="entry name" value="Multidrug resistance efflux transporter EmrE"/>
    <property type="match status" value="2"/>
</dbReference>
<evidence type="ECO:0000256" key="2">
    <source>
        <dbReference type="ARBA" id="ARBA00009853"/>
    </source>
</evidence>
<comment type="similarity">
    <text evidence="2">Belongs to the drug/metabolite transporter (DMT) superfamily. 10 TMS drug/metabolite exporter (DME) (TC 2.A.7.3) family.</text>
</comment>
<gene>
    <name evidence="8" type="ORF">ACFQ4E_09990</name>
</gene>
<dbReference type="RefSeq" id="WP_386803102.1">
    <property type="nucleotide sequence ID" value="NZ_JBHTMU010000015.1"/>
</dbReference>
<feature type="transmembrane region" description="Helical" evidence="6">
    <location>
        <begin position="7"/>
        <end position="25"/>
    </location>
</feature>